<sequence>MIEKQNIEWKLSWRDEYFEYISAFANADGDKIYIGINDKGEIIGISDYEKILVNLPNRIY</sequence>
<name>A0A502DWA4_9FLAO</name>
<proteinExistence type="predicted"/>
<evidence type="ECO:0000259" key="1">
    <source>
        <dbReference type="Pfam" id="PF04326"/>
    </source>
</evidence>
<dbReference type="InterPro" id="IPR038461">
    <property type="entry name" value="Schlafen_AlbA_2_dom_sf"/>
</dbReference>
<dbReference type="InterPro" id="IPR007421">
    <property type="entry name" value="Schlafen_AlbA_2_dom"/>
</dbReference>
<dbReference type="Pfam" id="PF04326">
    <property type="entry name" value="SLFN_AlbA_2"/>
    <property type="match status" value="1"/>
</dbReference>
<feature type="domain" description="Schlafen AlbA-2" evidence="1">
    <location>
        <begin position="3"/>
        <end position="49"/>
    </location>
</feature>
<dbReference type="EMBL" id="RCZH01000033">
    <property type="protein sequence ID" value="TPG29795.1"/>
    <property type="molecule type" value="Genomic_DNA"/>
</dbReference>
<keyword evidence="2" id="KW-0547">Nucleotide-binding</keyword>
<keyword evidence="3" id="KW-1185">Reference proteome</keyword>
<reference evidence="2 3" key="1">
    <citation type="journal article" date="2019" name="Environ. Microbiol.">
        <title>Species interactions and distinct microbial communities in high Arctic permafrost affected cryosols are associated with the CH4 and CO2 gas fluxes.</title>
        <authorList>
            <person name="Altshuler I."/>
            <person name="Hamel J."/>
            <person name="Turney S."/>
            <person name="Magnuson E."/>
            <person name="Levesque R."/>
            <person name="Greer C."/>
            <person name="Whyte L.G."/>
        </authorList>
    </citation>
    <scope>NUCLEOTIDE SEQUENCE [LARGE SCALE GENOMIC DNA]</scope>
    <source>
        <strain evidence="2 3">42</strain>
    </source>
</reference>
<accession>A0A502DWA4</accession>
<evidence type="ECO:0000313" key="3">
    <source>
        <dbReference type="Proteomes" id="UP000319700"/>
    </source>
</evidence>
<dbReference type="Gene3D" id="3.30.950.30">
    <property type="entry name" value="Schlafen, AAA domain"/>
    <property type="match status" value="1"/>
</dbReference>
<dbReference type="OrthoDB" id="9807907at2"/>
<dbReference type="GO" id="GO:0005524">
    <property type="term" value="F:ATP binding"/>
    <property type="evidence" value="ECO:0007669"/>
    <property type="project" value="UniProtKB-KW"/>
</dbReference>
<dbReference type="Proteomes" id="UP000319700">
    <property type="component" value="Unassembled WGS sequence"/>
</dbReference>
<dbReference type="AlphaFoldDB" id="A0A502DWA4"/>
<evidence type="ECO:0000313" key="2">
    <source>
        <dbReference type="EMBL" id="TPG29795.1"/>
    </source>
</evidence>
<gene>
    <name evidence="2" type="ORF">EAH81_27400</name>
</gene>
<keyword evidence="2" id="KW-0067">ATP-binding</keyword>
<comment type="caution">
    <text evidence="2">The sequence shown here is derived from an EMBL/GenBank/DDBJ whole genome shotgun (WGS) entry which is preliminary data.</text>
</comment>
<organism evidence="2 3">
    <name type="scientific">Flavobacterium pectinovorum</name>
    <dbReference type="NCBI Taxonomy" id="29533"/>
    <lineage>
        <taxon>Bacteria</taxon>
        <taxon>Pseudomonadati</taxon>
        <taxon>Bacteroidota</taxon>
        <taxon>Flavobacteriia</taxon>
        <taxon>Flavobacteriales</taxon>
        <taxon>Flavobacteriaceae</taxon>
        <taxon>Flavobacterium</taxon>
    </lineage>
</organism>
<protein>
    <submittedName>
        <fullName evidence="2">ATP-binding protein</fullName>
    </submittedName>
</protein>